<keyword evidence="5" id="KW-0808">Transferase</keyword>
<evidence type="ECO:0000256" key="3">
    <source>
        <dbReference type="ARBA" id="ARBA00012438"/>
    </source>
</evidence>
<dbReference type="PANTHER" id="PTHR34220">
    <property type="entry name" value="SENSOR HISTIDINE KINASE YPDA"/>
    <property type="match status" value="1"/>
</dbReference>
<evidence type="ECO:0000259" key="11">
    <source>
        <dbReference type="PROSITE" id="PS50885"/>
    </source>
</evidence>
<keyword evidence="4" id="KW-0597">Phosphoprotein</keyword>
<evidence type="ECO:0000256" key="8">
    <source>
        <dbReference type="SAM" id="Coils"/>
    </source>
</evidence>
<evidence type="ECO:0000256" key="6">
    <source>
        <dbReference type="ARBA" id="ARBA00022777"/>
    </source>
</evidence>
<evidence type="ECO:0000256" key="9">
    <source>
        <dbReference type="SAM" id="Phobius"/>
    </source>
</evidence>
<keyword evidence="6 12" id="KW-0418">Kinase</keyword>
<evidence type="ECO:0000256" key="1">
    <source>
        <dbReference type="ARBA" id="ARBA00000085"/>
    </source>
</evidence>
<keyword evidence="9" id="KW-0472">Membrane</keyword>
<dbReference type="PROSITE" id="PS50885">
    <property type="entry name" value="HAMP"/>
    <property type="match status" value="1"/>
</dbReference>
<sequence>MKTQYLRFTGIRKKLFLYYLITTLILGVTSVYSYQNAKTILARLKPIISDHVYLNDLNNEVNTLMMEVEKYLSTKSSEALLNYYTAYSSLEKKSASFSRDATYDEDSLMLKNIGNMIDGLLIETDFAVKAKRGRISSEYIAHFTRANEISEHIKYYVNNLLNRRLQDGSEKYMVITKNMTFLSYANILVIAVSIVINTLLAIVFTYRLTKPIIELAHSAEKISKGDFNIKSIGTATNDEVDILAKAFNKMVVNIRSYIDEIKKQAEVENKLKEQEMENLKMKSLLKDAELKSLQSQINPHFLFNTLNAASQLAMMEGADKSSEFIENIAELFRYNIRKLDEPITLEEEINYVEKYMYILKGRFGSKIEFSTNIDVDVLQVKVPCTIIQPIVENAFIHGLEKTDQDGKIILNVMRVEETILIEVIDNGVGMEEEKLEGFFSNGIKNAKTHRHASGIGMHNVIERLKLFYNITDSKEIIQVESEIGKGTKVTLRIPYY</sequence>
<feature type="transmembrane region" description="Helical" evidence="9">
    <location>
        <begin position="181"/>
        <end position="206"/>
    </location>
</feature>
<keyword evidence="7" id="KW-0902">Two-component regulatory system</keyword>
<dbReference type="OrthoDB" id="9809348at2"/>
<name>A0A1G5FD41_9FIRM</name>
<dbReference type="InterPro" id="IPR003594">
    <property type="entry name" value="HATPase_dom"/>
</dbReference>
<gene>
    <name evidence="12" type="ORF">SAMN03080606_01377</name>
</gene>
<evidence type="ECO:0000259" key="10">
    <source>
        <dbReference type="PROSITE" id="PS50109"/>
    </source>
</evidence>
<comment type="catalytic activity">
    <reaction evidence="1">
        <text>ATP + protein L-histidine = ADP + protein N-phospho-L-histidine.</text>
        <dbReference type="EC" id="2.7.13.3"/>
    </reaction>
</comment>
<dbReference type="GO" id="GO:0000155">
    <property type="term" value="F:phosphorelay sensor kinase activity"/>
    <property type="evidence" value="ECO:0007669"/>
    <property type="project" value="InterPro"/>
</dbReference>
<dbReference type="Pfam" id="PF06580">
    <property type="entry name" value="His_kinase"/>
    <property type="match status" value="1"/>
</dbReference>
<evidence type="ECO:0000313" key="12">
    <source>
        <dbReference type="EMBL" id="SCY37064.1"/>
    </source>
</evidence>
<evidence type="ECO:0000256" key="2">
    <source>
        <dbReference type="ARBA" id="ARBA00004370"/>
    </source>
</evidence>
<dbReference type="GO" id="GO:0016020">
    <property type="term" value="C:membrane"/>
    <property type="evidence" value="ECO:0007669"/>
    <property type="project" value="UniProtKB-SubCell"/>
</dbReference>
<dbReference type="Pfam" id="PF00672">
    <property type="entry name" value="HAMP"/>
    <property type="match status" value="1"/>
</dbReference>
<feature type="transmembrane region" description="Helical" evidence="9">
    <location>
        <begin position="15"/>
        <end position="34"/>
    </location>
</feature>
<keyword evidence="8" id="KW-0175">Coiled coil</keyword>
<dbReference type="CDD" id="cd06225">
    <property type="entry name" value="HAMP"/>
    <property type="match status" value="1"/>
</dbReference>
<keyword evidence="9" id="KW-0812">Transmembrane</keyword>
<dbReference type="SUPFAM" id="SSF55874">
    <property type="entry name" value="ATPase domain of HSP90 chaperone/DNA topoisomerase II/histidine kinase"/>
    <property type="match status" value="1"/>
</dbReference>
<evidence type="ECO:0000256" key="5">
    <source>
        <dbReference type="ARBA" id="ARBA00022679"/>
    </source>
</evidence>
<dbReference type="SMART" id="SM00304">
    <property type="entry name" value="HAMP"/>
    <property type="match status" value="1"/>
</dbReference>
<comment type="subcellular location">
    <subcellularLocation>
        <location evidence="2">Membrane</location>
    </subcellularLocation>
</comment>
<accession>A0A1G5FD41</accession>
<dbReference type="InterPro" id="IPR005467">
    <property type="entry name" value="His_kinase_dom"/>
</dbReference>
<dbReference type="Gene3D" id="3.30.565.10">
    <property type="entry name" value="Histidine kinase-like ATPase, C-terminal domain"/>
    <property type="match status" value="1"/>
</dbReference>
<dbReference type="Gene3D" id="6.10.340.10">
    <property type="match status" value="1"/>
</dbReference>
<dbReference type="InterPro" id="IPR050640">
    <property type="entry name" value="Bact_2-comp_sensor_kinase"/>
</dbReference>
<proteinExistence type="predicted"/>
<dbReference type="Pfam" id="PF02518">
    <property type="entry name" value="HATPase_c"/>
    <property type="match status" value="1"/>
</dbReference>
<dbReference type="RefSeq" id="WP_091541530.1">
    <property type="nucleotide sequence ID" value="NZ_FMUS01000007.1"/>
</dbReference>
<dbReference type="STRING" id="1120976.SAMN03080606_01377"/>
<dbReference type="PROSITE" id="PS50109">
    <property type="entry name" value="HIS_KIN"/>
    <property type="match status" value="1"/>
</dbReference>
<evidence type="ECO:0000256" key="4">
    <source>
        <dbReference type="ARBA" id="ARBA00022553"/>
    </source>
</evidence>
<feature type="domain" description="HAMP" evidence="11">
    <location>
        <begin position="206"/>
        <end position="259"/>
    </location>
</feature>
<dbReference type="SUPFAM" id="SSF158472">
    <property type="entry name" value="HAMP domain-like"/>
    <property type="match status" value="1"/>
</dbReference>
<dbReference type="AlphaFoldDB" id="A0A1G5FD41"/>
<dbReference type="EMBL" id="FMUS01000007">
    <property type="protein sequence ID" value="SCY37064.1"/>
    <property type="molecule type" value="Genomic_DNA"/>
</dbReference>
<dbReference type="InterPro" id="IPR036890">
    <property type="entry name" value="HATPase_C_sf"/>
</dbReference>
<dbReference type="InterPro" id="IPR010559">
    <property type="entry name" value="Sig_transdc_His_kin_internal"/>
</dbReference>
<feature type="coiled-coil region" evidence="8">
    <location>
        <begin position="258"/>
        <end position="291"/>
    </location>
</feature>
<dbReference type="PANTHER" id="PTHR34220:SF7">
    <property type="entry name" value="SENSOR HISTIDINE KINASE YPDA"/>
    <property type="match status" value="1"/>
</dbReference>
<protein>
    <recommendedName>
        <fullName evidence="3">histidine kinase</fullName>
        <ecNumber evidence="3">2.7.13.3</ecNumber>
    </recommendedName>
</protein>
<feature type="domain" description="Histidine kinase" evidence="10">
    <location>
        <begin position="314"/>
        <end position="496"/>
    </location>
</feature>
<evidence type="ECO:0000256" key="7">
    <source>
        <dbReference type="ARBA" id="ARBA00023012"/>
    </source>
</evidence>
<dbReference type="EC" id="2.7.13.3" evidence="3"/>
<reference evidence="12 13" key="1">
    <citation type="submission" date="2016-10" db="EMBL/GenBank/DDBJ databases">
        <authorList>
            <person name="de Groot N.N."/>
        </authorList>
    </citation>
    <scope>NUCLEOTIDE SEQUENCE [LARGE SCALE GENOMIC DNA]</scope>
    <source>
        <strain evidence="12 13">DSM 18978</strain>
    </source>
</reference>
<dbReference type="Proteomes" id="UP000198636">
    <property type="component" value="Unassembled WGS sequence"/>
</dbReference>
<organism evidence="12 13">
    <name type="scientific">Alkaliphilus peptidifermentans DSM 18978</name>
    <dbReference type="NCBI Taxonomy" id="1120976"/>
    <lineage>
        <taxon>Bacteria</taxon>
        <taxon>Bacillati</taxon>
        <taxon>Bacillota</taxon>
        <taxon>Clostridia</taxon>
        <taxon>Peptostreptococcales</taxon>
        <taxon>Natronincolaceae</taxon>
        <taxon>Alkaliphilus</taxon>
    </lineage>
</organism>
<keyword evidence="13" id="KW-1185">Reference proteome</keyword>
<dbReference type="InterPro" id="IPR003660">
    <property type="entry name" value="HAMP_dom"/>
</dbReference>
<keyword evidence="9" id="KW-1133">Transmembrane helix</keyword>
<evidence type="ECO:0000313" key="13">
    <source>
        <dbReference type="Proteomes" id="UP000198636"/>
    </source>
</evidence>